<protein>
    <recommendedName>
        <fullName evidence="3">Response regulatory domain-containing protein</fullName>
    </recommendedName>
</protein>
<keyword evidence="1" id="KW-0597">Phosphoprotein</keyword>
<dbReference type="InterPro" id="IPR011006">
    <property type="entry name" value="CheY-like_superfamily"/>
</dbReference>
<evidence type="ECO:0000256" key="2">
    <source>
        <dbReference type="SAM" id="MobiDB-lite"/>
    </source>
</evidence>
<dbReference type="SUPFAM" id="SSF52172">
    <property type="entry name" value="CheY-like"/>
    <property type="match status" value="1"/>
</dbReference>
<dbReference type="GO" id="GO:0000160">
    <property type="term" value="P:phosphorelay signal transduction system"/>
    <property type="evidence" value="ECO:0007669"/>
    <property type="project" value="InterPro"/>
</dbReference>
<sequence>MTLQALLVSTDDAAADVLGRVLPNFGIAMDRSSDPETTIARIQQQKFDAIVVDFDDTNLAEAVLQQMQQIRSDCLSVALVADSTKVRDILSGGAHFVLYKPVSEEAAKAGLRAAAALLSRERRSAFRVPVQAPVEISLPDQRKVDGILLDLSETGMDVLTPEAQPQEALLGFHFQLPDGDLEVEGHGQVAWANSNGQTGVRFLDLPEAVVAELKVWLKAAATSMGAAPEENVPHCKLTDLSLGGCYVETDAPFPERALVDLCLKTKELEVHTEGMVRVNHPGHGMGVEFPSRTAEQRAQVANLIDVLRSSPDGAPELLISPRALVADLTQFESTASPSDGSAPQMEEMEDPLLELLRRGSSLQQDDFLIELRHQRSPEEDHASVE</sequence>
<evidence type="ECO:0000256" key="1">
    <source>
        <dbReference type="PROSITE-ProRule" id="PRU00169"/>
    </source>
</evidence>
<dbReference type="InterPro" id="IPR001789">
    <property type="entry name" value="Sig_transdc_resp-reg_receiver"/>
</dbReference>
<dbReference type="AlphaFoldDB" id="A0A2U3KP19"/>
<dbReference type="SUPFAM" id="SSF141371">
    <property type="entry name" value="PilZ domain-like"/>
    <property type="match status" value="2"/>
</dbReference>
<proteinExistence type="predicted"/>
<reference evidence="5" key="1">
    <citation type="submission" date="2018-02" db="EMBL/GenBank/DDBJ databases">
        <authorList>
            <person name="Hausmann B."/>
        </authorList>
    </citation>
    <scope>NUCLEOTIDE SEQUENCE [LARGE SCALE GENOMIC DNA]</scope>
    <source>
        <strain evidence="5">Peat soil MAG SbA1</strain>
    </source>
</reference>
<dbReference type="Pfam" id="PF07238">
    <property type="entry name" value="PilZ"/>
    <property type="match status" value="2"/>
</dbReference>
<evidence type="ECO:0000259" key="3">
    <source>
        <dbReference type="PROSITE" id="PS50110"/>
    </source>
</evidence>
<dbReference type="GO" id="GO:0035438">
    <property type="term" value="F:cyclic-di-GMP binding"/>
    <property type="evidence" value="ECO:0007669"/>
    <property type="project" value="InterPro"/>
</dbReference>
<name>A0A2U3KP19_9BACT</name>
<dbReference type="Proteomes" id="UP000238701">
    <property type="component" value="Unassembled WGS sequence"/>
</dbReference>
<dbReference type="InterPro" id="IPR009875">
    <property type="entry name" value="PilZ_domain"/>
</dbReference>
<organism evidence="4 5">
    <name type="scientific">Candidatus Sulfotelmatobacter kueseliae</name>
    <dbReference type="NCBI Taxonomy" id="2042962"/>
    <lineage>
        <taxon>Bacteria</taxon>
        <taxon>Pseudomonadati</taxon>
        <taxon>Acidobacteriota</taxon>
        <taxon>Terriglobia</taxon>
        <taxon>Terriglobales</taxon>
        <taxon>Candidatus Korobacteraceae</taxon>
        <taxon>Candidatus Sulfotelmatobacter</taxon>
    </lineage>
</organism>
<dbReference type="OrthoDB" id="121572at2"/>
<dbReference type="Gene3D" id="3.40.50.2300">
    <property type="match status" value="1"/>
</dbReference>
<feature type="domain" description="Response regulatory" evidence="3">
    <location>
        <begin position="4"/>
        <end position="115"/>
    </location>
</feature>
<evidence type="ECO:0000313" key="5">
    <source>
        <dbReference type="Proteomes" id="UP000238701"/>
    </source>
</evidence>
<feature type="region of interest" description="Disordered" evidence="2">
    <location>
        <begin position="333"/>
        <end position="352"/>
    </location>
</feature>
<accession>A0A2U3KP19</accession>
<feature type="modified residue" description="4-aspartylphosphate" evidence="1">
    <location>
        <position position="53"/>
    </location>
</feature>
<gene>
    <name evidence="4" type="ORF">SBA1_360003</name>
</gene>
<dbReference type="Gene3D" id="2.40.10.220">
    <property type="entry name" value="predicted glycosyltransferase like domains"/>
    <property type="match status" value="2"/>
</dbReference>
<evidence type="ECO:0000313" key="4">
    <source>
        <dbReference type="EMBL" id="SPF41406.1"/>
    </source>
</evidence>
<dbReference type="PROSITE" id="PS50110">
    <property type="entry name" value="RESPONSE_REGULATORY"/>
    <property type="match status" value="1"/>
</dbReference>
<dbReference type="EMBL" id="OMOD01000129">
    <property type="protein sequence ID" value="SPF41406.1"/>
    <property type="molecule type" value="Genomic_DNA"/>
</dbReference>